<dbReference type="EMBL" id="NUDL01000068">
    <property type="protein sequence ID" value="PEM52280.1"/>
    <property type="molecule type" value="Genomic_DNA"/>
</dbReference>
<keyword evidence="1" id="KW-0812">Transmembrane</keyword>
<evidence type="ECO:0000313" key="2">
    <source>
        <dbReference type="EMBL" id="PEM52280.1"/>
    </source>
</evidence>
<reference evidence="2 3" key="1">
    <citation type="submission" date="2017-09" db="EMBL/GenBank/DDBJ databases">
        <title>Large-scale bioinformatics analysis of Bacillus genomes uncovers conserved roles of natural products in bacterial physiology.</title>
        <authorList>
            <consortium name="Agbiome Team Llc"/>
            <person name="Bleich R.M."/>
            <person name="Grubbs K.J."/>
            <person name="Santa Maria K.C."/>
            <person name="Allen S.E."/>
            <person name="Farag S."/>
            <person name="Shank E.A."/>
            <person name="Bowers A."/>
        </authorList>
    </citation>
    <scope>NUCLEOTIDE SEQUENCE [LARGE SCALE GENOMIC DNA]</scope>
    <source>
        <strain evidence="2 3">AFS010764</strain>
    </source>
</reference>
<dbReference type="InterPro" id="IPR007404">
    <property type="entry name" value="YdjM-like"/>
</dbReference>
<protein>
    <recommendedName>
        <fullName evidence="4">Metal-dependent hydrolase</fullName>
    </recommendedName>
</protein>
<proteinExistence type="predicted"/>
<comment type="caution">
    <text evidence="2">The sequence shown here is derived from an EMBL/GenBank/DDBJ whole genome shotgun (WGS) entry which is preliminary data.</text>
</comment>
<keyword evidence="1" id="KW-0472">Membrane</keyword>
<feature type="transmembrane region" description="Helical" evidence="1">
    <location>
        <begin position="146"/>
        <end position="163"/>
    </location>
</feature>
<evidence type="ECO:0008006" key="4">
    <source>
        <dbReference type="Google" id="ProtNLM"/>
    </source>
</evidence>
<evidence type="ECO:0000313" key="3">
    <source>
        <dbReference type="Proteomes" id="UP000220621"/>
    </source>
</evidence>
<feature type="transmembrane region" description="Helical" evidence="1">
    <location>
        <begin position="175"/>
        <end position="195"/>
    </location>
</feature>
<dbReference type="Pfam" id="PF04307">
    <property type="entry name" value="YdjM"/>
    <property type="match status" value="1"/>
</dbReference>
<keyword evidence="1" id="KW-1133">Transmembrane helix</keyword>
<dbReference type="PANTHER" id="PTHR35531:SF1">
    <property type="entry name" value="INNER MEMBRANE PROTEIN YBCI-RELATED"/>
    <property type="match status" value="1"/>
</dbReference>
<dbReference type="Proteomes" id="UP000220621">
    <property type="component" value="Unassembled WGS sequence"/>
</dbReference>
<organism evidence="2 3">
    <name type="scientific">Bacillus wiedmannii</name>
    <dbReference type="NCBI Taxonomy" id="1890302"/>
    <lineage>
        <taxon>Bacteria</taxon>
        <taxon>Bacillati</taxon>
        <taxon>Bacillota</taxon>
        <taxon>Bacilli</taxon>
        <taxon>Bacillales</taxon>
        <taxon>Bacillaceae</taxon>
        <taxon>Bacillus</taxon>
        <taxon>Bacillus cereus group</taxon>
    </lineage>
</organism>
<accession>A0A2A8BKP0</accession>
<feature type="transmembrane region" description="Helical" evidence="1">
    <location>
        <begin position="75"/>
        <end position="108"/>
    </location>
</feature>
<gene>
    <name evidence="2" type="ORF">CN611_19435</name>
</gene>
<dbReference type="PANTHER" id="PTHR35531">
    <property type="entry name" value="INNER MEMBRANE PROTEIN YBCI-RELATED"/>
    <property type="match status" value="1"/>
</dbReference>
<name>A0A2A8BKP0_9BACI</name>
<dbReference type="RefSeq" id="WP_098102926.1">
    <property type="nucleotide sequence ID" value="NZ_NUDL01000068.1"/>
</dbReference>
<sequence>MKYTTHLTTSLSVCLPVLVTTGNFTMGNVAAVALGSLLPDIDEPRSWIGRRTRGISDLIHMYFGHRGITHSLLGVILAMIPILLLVLLTSFSLTNGSYLILGYFLYLIEDSFSKKGIKWLLPLSDKSFQSGFNVIYYSYNSIAEDIILLLSAFIMFFEFYLYGMPSFGDWTLIDIVNVMISLIEKIISSLINGFMEQMNV</sequence>
<evidence type="ECO:0000256" key="1">
    <source>
        <dbReference type="SAM" id="Phobius"/>
    </source>
</evidence>
<dbReference type="AlphaFoldDB" id="A0A2A8BKP0"/>